<name>A0A3P7N8D2_CYLGO</name>
<gene>
    <name evidence="1" type="ORF">CGOC_LOCUS12298</name>
</gene>
<keyword evidence="2" id="KW-1185">Reference proteome</keyword>
<sequence>MVGLDKNQTYTDNLDFFANMVNAKATQVACAYKDDGKEVHYSCIFNVCIPFEYWAKLSQCFTTSKKRRWEKLL</sequence>
<accession>A0A3P7N8D2</accession>
<reference evidence="1 2" key="1">
    <citation type="submission" date="2018-11" db="EMBL/GenBank/DDBJ databases">
        <authorList>
            <consortium name="Pathogen Informatics"/>
        </authorList>
    </citation>
    <scope>NUCLEOTIDE SEQUENCE [LARGE SCALE GENOMIC DNA]</scope>
</reference>
<dbReference type="Proteomes" id="UP000271889">
    <property type="component" value="Unassembled WGS sequence"/>
</dbReference>
<evidence type="ECO:0000313" key="2">
    <source>
        <dbReference type="Proteomes" id="UP000271889"/>
    </source>
</evidence>
<organism evidence="1 2">
    <name type="scientific">Cylicostephanus goldi</name>
    <name type="common">Nematode worm</name>
    <dbReference type="NCBI Taxonomy" id="71465"/>
    <lineage>
        <taxon>Eukaryota</taxon>
        <taxon>Metazoa</taxon>
        <taxon>Ecdysozoa</taxon>
        <taxon>Nematoda</taxon>
        <taxon>Chromadorea</taxon>
        <taxon>Rhabditida</taxon>
        <taxon>Rhabditina</taxon>
        <taxon>Rhabditomorpha</taxon>
        <taxon>Strongyloidea</taxon>
        <taxon>Strongylidae</taxon>
        <taxon>Cylicostephanus</taxon>
    </lineage>
</organism>
<evidence type="ECO:0008006" key="3">
    <source>
        <dbReference type="Google" id="ProtNLM"/>
    </source>
</evidence>
<proteinExistence type="predicted"/>
<evidence type="ECO:0000313" key="1">
    <source>
        <dbReference type="EMBL" id="VDN33113.1"/>
    </source>
</evidence>
<dbReference type="AlphaFoldDB" id="A0A3P7N8D2"/>
<protein>
    <recommendedName>
        <fullName evidence="3">SCP domain-containing protein</fullName>
    </recommendedName>
</protein>
<dbReference type="OrthoDB" id="10422071at2759"/>
<dbReference type="EMBL" id="UYRV01122174">
    <property type="protein sequence ID" value="VDN33113.1"/>
    <property type="molecule type" value="Genomic_DNA"/>
</dbReference>